<dbReference type="Proteomes" id="UP000054324">
    <property type="component" value="Unassembled WGS sequence"/>
</dbReference>
<dbReference type="KEGG" id="ovi:T265_04827"/>
<organism evidence="1 2">
    <name type="scientific">Opisthorchis viverrini</name>
    <name type="common">Southeast Asian liver fluke</name>
    <dbReference type="NCBI Taxonomy" id="6198"/>
    <lineage>
        <taxon>Eukaryota</taxon>
        <taxon>Metazoa</taxon>
        <taxon>Spiralia</taxon>
        <taxon>Lophotrochozoa</taxon>
        <taxon>Platyhelminthes</taxon>
        <taxon>Trematoda</taxon>
        <taxon>Digenea</taxon>
        <taxon>Opisthorchiida</taxon>
        <taxon>Opisthorchiata</taxon>
        <taxon>Opisthorchiidae</taxon>
        <taxon>Opisthorchis</taxon>
    </lineage>
</organism>
<reference evidence="1 2" key="1">
    <citation type="submission" date="2013-11" db="EMBL/GenBank/DDBJ databases">
        <title>Opisthorchis viverrini - life in the bile duct.</title>
        <authorList>
            <person name="Young N.D."/>
            <person name="Nagarajan N."/>
            <person name="Lin S.J."/>
            <person name="Korhonen P.K."/>
            <person name="Jex A.R."/>
            <person name="Hall R.S."/>
            <person name="Safavi-Hemami H."/>
            <person name="Kaewkong W."/>
            <person name="Bertrand D."/>
            <person name="Gao S."/>
            <person name="Seet Q."/>
            <person name="Wongkham S."/>
            <person name="Teh B.T."/>
            <person name="Wongkham C."/>
            <person name="Intapan P.M."/>
            <person name="Maleewong W."/>
            <person name="Yang X."/>
            <person name="Hu M."/>
            <person name="Wang Z."/>
            <person name="Hofmann A."/>
            <person name="Sternberg P.W."/>
            <person name="Tan P."/>
            <person name="Wang J."/>
            <person name="Gasser R.B."/>
        </authorList>
    </citation>
    <scope>NUCLEOTIDE SEQUENCE [LARGE SCALE GENOMIC DNA]</scope>
</reference>
<name>A0A075AG18_OPIVI</name>
<protein>
    <submittedName>
        <fullName evidence="1">Uncharacterized protein</fullName>
    </submittedName>
</protein>
<sequence>MEKGKIEPPILTRHALPCDVGTHSRQPPRQIPRRFRRDGSICAATDYAERHSGFPGNIRARDEQREGEVFESLNNNSKGQ</sequence>
<evidence type="ECO:0000313" key="1">
    <source>
        <dbReference type="EMBL" id="KER28294.1"/>
    </source>
</evidence>
<dbReference type="RefSeq" id="XP_009167937.1">
    <property type="nucleotide sequence ID" value="XM_009169673.1"/>
</dbReference>
<evidence type="ECO:0000313" key="2">
    <source>
        <dbReference type="Proteomes" id="UP000054324"/>
    </source>
</evidence>
<dbReference type="CTD" id="20319009"/>
<proteinExistence type="predicted"/>
<dbReference type="AlphaFoldDB" id="A0A075AG18"/>
<keyword evidence="2" id="KW-1185">Reference proteome</keyword>
<dbReference type="GeneID" id="20319009"/>
<gene>
    <name evidence="1" type="ORF">T265_04827</name>
</gene>
<accession>A0A075AG18</accession>
<dbReference type="EMBL" id="KL596702">
    <property type="protein sequence ID" value="KER28294.1"/>
    <property type="molecule type" value="Genomic_DNA"/>
</dbReference>